<proteinExistence type="predicted"/>
<comment type="caution">
    <text evidence="1">The sequence shown here is derived from an EMBL/GenBank/DDBJ whole genome shotgun (WGS) entry which is preliminary data.</text>
</comment>
<sequence length="401" mass="45447">MDRRTSSRRAGMAKPRRRRRGVGNYIIPIKWQKLNFDAWAITRKIQFPALARETELYHARLDRAKYVSRVNEVLESHRGESAEEIKIIFGLDGSHSRAIDNWVNFAFEKGVKRFELGLHWPLIKGPCLPYDFPRLEKFLGSDAEQEQQSNGHVKRTVRSSGFRSLLTLRLGFVNVAGDTVKQYQESESRRFIAEIETVGDLPMHVVGTLGDFSYKSRVIDMQRAIGIGIQIRDFHKAGSSARSASSLIFQFRWVVGASVHLGSELRFKLCDGGGLWVWAWTEVFADGRSCWFVQVPVVARRRIDGGWFDAICDPWNPPQSSHSLSSLSSYQNPVHGTELLLLGHGSRGLLNRLASTVKRCLYPVGFKPSYPDGVLTINERKEQMDLVGSPRNSPIILEAYD</sequence>
<reference evidence="1 2" key="1">
    <citation type="journal article" date="2019" name="Genome Biol. Evol.">
        <title>The Rhododendron genome and chromosomal organization provide insight into shared whole-genome duplications across the heath family (Ericaceae).</title>
        <authorList>
            <person name="Soza V.L."/>
            <person name="Lindsley D."/>
            <person name="Waalkes A."/>
            <person name="Ramage E."/>
            <person name="Patwardhan R.P."/>
            <person name="Burton J.N."/>
            <person name="Adey A."/>
            <person name="Kumar A."/>
            <person name="Qiu R."/>
            <person name="Shendure J."/>
            <person name="Hall B."/>
        </authorList>
    </citation>
    <scope>NUCLEOTIDE SEQUENCE [LARGE SCALE GENOMIC DNA]</scope>
    <source>
        <strain evidence="1">RSF 1966-606</strain>
    </source>
</reference>
<keyword evidence="2" id="KW-1185">Reference proteome</keyword>
<gene>
    <name evidence="1" type="ORF">C3L33_15367</name>
</gene>
<dbReference type="EMBL" id="QEFC01002354">
    <property type="protein sequence ID" value="KAE9452719.1"/>
    <property type="molecule type" value="Genomic_DNA"/>
</dbReference>
<name>A0A6A4LBK0_9ERIC</name>
<accession>A0A6A4LBK0</accession>
<organism evidence="1 2">
    <name type="scientific">Rhododendron williamsianum</name>
    <dbReference type="NCBI Taxonomy" id="262921"/>
    <lineage>
        <taxon>Eukaryota</taxon>
        <taxon>Viridiplantae</taxon>
        <taxon>Streptophyta</taxon>
        <taxon>Embryophyta</taxon>
        <taxon>Tracheophyta</taxon>
        <taxon>Spermatophyta</taxon>
        <taxon>Magnoliopsida</taxon>
        <taxon>eudicotyledons</taxon>
        <taxon>Gunneridae</taxon>
        <taxon>Pentapetalae</taxon>
        <taxon>asterids</taxon>
        <taxon>Ericales</taxon>
        <taxon>Ericaceae</taxon>
        <taxon>Ericoideae</taxon>
        <taxon>Rhodoreae</taxon>
        <taxon>Rhododendron</taxon>
    </lineage>
</organism>
<evidence type="ECO:0000313" key="1">
    <source>
        <dbReference type="EMBL" id="KAE9452719.1"/>
    </source>
</evidence>
<dbReference type="OrthoDB" id="613853at2759"/>
<feature type="non-terminal residue" evidence="1">
    <location>
        <position position="1"/>
    </location>
</feature>
<protein>
    <submittedName>
        <fullName evidence="1">Uncharacterized protein</fullName>
    </submittedName>
</protein>
<evidence type="ECO:0000313" key="2">
    <source>
        <dbReference type="Proteomes" id="UP000428333"/>
    </source>
</evidence>
<dbReference type="AlphaFoldDB" id="A0A6A4LBK0"/>
<dbReference type="Proteomes" id="UP000428333">
    <property type="component" value="Linkage Group LG09"/>
</dbReference>